<dbReference type="PANTHER" id="PTHR47524">
    <property type="entry name" value="20S RRNA ACCUMULATION PROTEIN 4"/>
    <property type="match status" value="1"/>
</dbReference>
<gene>
    <name evidence="3" type="ORF">E3Q10_00238</name>
</gene>
<protein>
    <recommendedName>
        <fullName evidence="2">Programmed cell death protein 2 C-terminal domain-containing protein</fullName>
    </recommendedName>
</protein>
<dbReference type="AlphaFoldDB" id="A0A4T0P118"/>
<accession>A0A4T0P118</accession>
<dbReference type="InterPro" id="IPR007320">
    <property type="entry name" value="PDCD2_C"/>
</dbReference>
<dbReference type="Proteomes" id="UP000305647">
    <property type="component" value="Unassembled WGS sequence"/>
</dbReference>
<feature type="compositionally biased region" description="Basic and acidic residues" evidence="1">
    <location>
        <begin position="124"/>
        <end position="143"/>
    </location>
</feature>
<evidence type="ECO:0000313" key="4">
    <source>
        <dbReference type="Proteomes" id="UP000305647"/>
    </source>
</evidence>
<feature type="region of interest" description="Disordered" evidence="1">
    <location>
        <begin position="121"/>
        <end position="201"/>
    </location>
</feature>
<dbReference type="PANTHER" id="PTHR47524:SF1">
    <property type="entry name" value="20S RRNA ACCUMULATION PROTEIN 4"/>
    <property type="match status" value="1"/>
</dbReference>
<feature type="compositionally biased region" description="Basic and acidic residues" evidence="1">
    <location>
        <begin position="177"/>
        <end position="186"/>
    </location>
</feature>
<name>A0A4T0P118_9BASI</name>
<evidence type="ECO:0000313" key="3">
    <source>
        <dbReference type="EMBL" id="TIC34501.1"/>
    </source>
</evidence>
<dbReference type="GO" id="GO:0030490">
    <property type="term" value="P:maturation of SSU-rRNA"/>
    <property type="evidence" value="ECO:0007669"/>
    <property type="project" value="TreeGrafter"/>
</dbReference>
<dbReference type="EMBL" id="SPRO01000001">
    <property type="protein sequence ID" value="TIC34501.1"/>
    <property type="molecule type" value="Genomic_DNA"/>
</dbReference>
<proteinExistence type="predicted"/>
<reference evidence="3 4" key="1">
    <citation type="submission" date="2019-03" db="EMBL/GenBank/DDBJ databases">
        <title>Sequencing 25 genomes of Wallemia mellicola.</title>
        <authorList>
            <person name="Gostincar C."/>
        </authorList>
    </citation>
    <scope>NUCLEOTIDE SEQUENCE [LARGE SCALE GENOMIC DNA]</scope>
    <source>
        <strain evidence="3 4">EXF-8738</strain>
    </source>
</reference>
<dbReference type="Pfam" id="PF04194">
    <property type="entry name" value="PDCD2_C"/>
    <property type="match status" value="1"/>
</dbReference>
<feature type="compositionally biased region" description="Polar residues" evidence="1">
    <location>
        <begin position="146"/>
        <end position="163"/>
    </location>
</feature>
<evidence type="ECO:0000259" key="2">
    <source>
        <dbReference type="Pfam" id="PF04194"/>
    </source>
</evidence>
<organism evidence="3 4">
    <name type="scientific">Wallemia mellicola</name>
    <dbReference type="NCBI Taxonomy" id="1708541"/>
    <lineage>
        <taxon>Eukaryota</taxon>
        <taxon>Fungi</taxon>
        <taxon>Dikarya</taxon>
        <taxon>Basidiomycota</taxon>
        <taxon>Wallemiomycotina</taxon>
        <taxon>Wallemiomycetes</taxon>
        <taxon>Wallemiales</taxon>
        <taxon>Wallemiaceae</taxon>
        <taxon>Wallemia</taxon>
    </lineage>
</organism>
<sequence>MSVYDSDDSEFSDYESNVHLGLPDGGPISDLDDKTIEISRIGGQPSFPRLRNLPSTSSNLCKVCNNNMELLLQIFAPYPDSVNDRVLFFFACSRASCQKKDGSVRAFRCLSRNEKWARKLAKLKQRDQEKKKKQAEEDKKAKEQATTNPFTAGKSNPFSQTTGAFGADDSDSESEEEQPRFKKIIESDSEESSEDEDEGLEAELAKLEISDGGVAPTKQYWPEQPSYATQYIATTPEVIPKPSKDSKVKIEDVKQTLQGAGGNSELEEFEKSMGNGMDEAFEHFIKHVNYEPQQCIRYELGGTPLAYTNKDGVYKKLFGGANEASVANYDTAKLPRCETCGSKRVFECQITPNIINLCNNTTQNNDLSEEERKKELEEALAGKSKGSTKADMEWGTIMLFVCENDCCLESGSQSKEAREQWIEELAYVQWE</sequence>
<feature type="domain" description="Programmed cell death protein 2 C-terminal" evidence="2">
    <location>
        <begin position="278"/>
        <end position="430"/>
    </location>
</feature>
<dbReference type="GO" id="GO:0005737">
    <property type="term" value="C:cytoplasm"/>
    <property type="evidence" value="ECO:0007669"/>
    <property type="project" value="InterPro"/>
</dbReference>
<feature type="compositionally biased region" description="Acidic residues" evidence="1">
    <location>
        <begin position="187"/>
        <end position="201"/>
    </location>
</feature>
<comment type="caution">
    <text evidence="3">The sequence shown here is derived from an EMBL/GenBank/DDBJ whole genome shotgun (WGS) entry which is preliminary data.</text>
</comment>
<evidence type="ECO:0000256" key="1">
    <source>
        <dbReference type="SAM" id="MobiDB-lite"/>
    </source>
</evidence>